<dbReference type="PANTHER" id="PTHR47989:SF62">
    <property type="entry name" value="OS05G0423500 PROTEIN"/>
    <property type="match status" value="1"/>
</dbReference>
<dbReference type="FunFam" id="1.10.510.10:FF:000058">
    <property type="entry name" value="Receptor-like protein kinase FERONIA"/>
    <property type="match status" value="1"/>
</dbReference>
<accession>A0AAN8WBK1</accession>
<evidence type="ECO:0000256" key="10">
    <source>
        <dbReference type="ARBA" id="ARBA00023136"/>
    </source>
</evidence>
<proteinExistence type="predicted"/>
<dbReference type="Proteomes" id="UP001370490">
    <property type="component" value="Unassembled WGS sequence"/>
</dbReference>
<evidence type="ECO:0000256" key="3">
    <source>
        <dbReference type="ARBA" id="ARBA00022679"/>
    </source>
</evidence>
<evidence type="ECO:0000259" key="14">
    <source>
        <dbReference type="PROSITE" id="PS50011"/>
    </source>
</evidence>
<keyword evidence="4" id="KW-0812">Transmembrane</keyword>
<evidence type="ECO:0000256" key="11">
    <source>
        <dbReference type="ARBA" id="ARBA00023180"/>
    </source>
</evidence>
<dbReference type="SMART" id="SM00220">
    <property type="entry name" value="S_TKc"/>
    <property type="match status" value="1"/>
</dbReference>
<keyword evidence="3" id="KW-0808">Transferase</keyword>
<dbReference type="GO" id="GO:0005524">
    <property type="term" value="F:ATP binding"/>
    <property type="evidence" value="ECO:0007669"/>
    <property type="project" value="UniProtKB-UniRule"/>
</dbReference>
<dbReference type="Gene3D" id="2.60.120.430">
    <property type="entry name" value="Galactose-binding lectin"/>
    <property type="match status" value="2"/>
</dbReference>
<dbReference type="AlphaFoldDB" id="A0AAN8WBK1"/>
<dbReference type="GO" id="GO:0016020">
    <property type="term" value="C:membrane"/>
    <property type="evidence" value="ECO:0007669"/>
    <property type="project" value="UniProtKB-SubCell"/>
</dbReference>
<evidence type="ECO:0000256" key="2">
    <source>
        <dbReference type="ARBA" id="ARBA00022527"/>
    </source>
</evidence>
<keyword evidence="11" id="KW-0325">Glycoprotein</keyword>
<organism evidence="15 16">
    <name type="scientific">Dillenia turbinata</name>
    <dbReference type="NCBI Taxonomy" id="194707"/>
    <lineage>
        <taxon>Eukaryota</taxon>
        <taxon>Viridiplantae</taxon>
        <taxon>Streptophyta</taxon>
        <taxon>Embryophyta</taxon>
        <taxon>Tracheophyta</taxon>
        <taxon>Spermatophyta</taxon>
        <taxon>Magnoliopsida</taxon>
        <taxon>eudicotyledons</taxon>
        <taxon>Gunneridae</taxon>
        <taxon>Pentapetalae</taxon>
        <taxon>Dilleniales</taxon>
        <taxon>Dilleniaceae</taxon>
        <taxon>Dillenia</taxon>
    </lineage>
</organism>
<dbReference type="Pfam" id="PF07714">
    <property type="entry name" value="PK_Tyr_Ser-Thr"/>
    <property type="match status" value="1"/>
</dbReference>
<keyword evidence="5" id="KW-0732">Signal</keyword>
<dbReference type="InterPro" id="IPR011009">
    <property type="entry name" value="Kinase-like_dom_sf"/>
</dbReference>
<dbReference type="InterPro" id="IPR017441">
    <property type="entry name" value="Protein_kinase_ATP_BS"/>
</dbReference>
<reference evidence="15 16" key="1">
    <citation type="submission" date="2023-12" db="EMBL/GenBank/DDBJ databases">
        <title>A high-quality genome assembly for Dillenia turbinata (Dilleniales).</title>
        <authorList>
            <person name="Chanderbali A."/>
        </authorList>
    </citation>
    <scope>NUCLEOTIDE SEQUENCE [LARGE SCALE GENOMIC DNA]</scope>
    <source>
        <strain evidence="15">LSX21</strain>
        <tissue evidence="15">Leaf</tissue>
    </source>
</reference>
<feature type="binding site" evidence="12">
    <location>
        <position position="575"/>
    </location>
    <ligand>
        <name>ATP</name>
        <dbReference type="ChEBI" id="CHEBI:30616"/>
    </ligand>
</feature>
<evidence type="ECO:0000256" key="6">
    <source>
        <dbReference type="ARBA" id="ARBA00022741"/>
    </source>
</evidence>
<evidence type="ECO:0000256" key="4">
    <source>
        <dbReference type="ARBA" id="ARBA00022692"/>
    </source>
</evidence>
<protein>
    <submittedName>
        <fullName evidence="15">Malectin-like domain</fullName>
    </submittedName>
</protein>
<dbReference type="EMBL" id="JBAMMX010000001">
    <property type="protein sequence ID" value="KAK6946759.1"/>
    <property type="molecule type" value="Genomic_DNA"/>
</dbReference>
<evidence type="ECO:0000313" key="15">
    <source>
        <dbReference type="EMBL" id="KAK6946759.1"/>
    </source>
</evidence>
<evidence type="ECO:0000313" key="16">
    <source>
        <dbReference type="Proteomes" id="UP001370490"/>
    </source>
</evidence>
<evidence type="ECO:0000256" key="7">
    <source>
        <dbReference type="ARBA" id="ARBA00022777"/>
    </source>
</evidence>
<feature type="domain" description="Protein kinase" evidence="14">
    <location>
        <begin position="547"/>
        <end position="820"/>
    </location>
</feature>
<evidence type="ECO:0000256" key="13">
    <source>
        <dbReference type="SAM" id="MobiDB-lite"/>
    </source>
</evidence>
<comment type="subcellular location">
    <subcellularLocation>
        <location evidence="1">Membrane</location>
        <topology evidence="1">Single-pass membrane protein</topology>
    </subcellularLocation>
</comment>
<feature type="region of interest" description="Disordered" evidence="13">
    <location>
        <begin position="828"/>
        <end position="847"/>
    </location>
</feature>
<evidence type="ECO:0000256" key="12">
    <source>
        <dbReference type="PROSITE-ProRule" id="PRU10141"/>
    </source>
</evidence>
<comment type="caution">
    <text evidence="15">The sequence shown here is derived from an EMBL/GenBank/DDBJ whole genome shotgun (WGS) entry which is preliminary data.</text>
</comment>
<keyword evidence="10" id="KW-0472">Membrane</keyword>
<gene>
    <name evidence="15" type="ORF">RJ641_000232</name>
</gene>
<evidence type="ECO:0000256" key="5">
    <source>
        <dbReference type="ARBA" id="ARBA00022729"/>
    </source>
</evidence>
<sequence length="888" mass="97144">MKDILRRNNPPILAISTALPNGCVGIDDFPGWEVELLGFGTVSELLRRFVIWAVKNAVAVLESLVLCSYASFTPADKYLIVCGSSQDVTFQGQTFVPDSVHSSFTLKSLGNSIVASSNSNAPSPIYQSVRIFPSTSSYKFDIEQEGRHWIRLHFYPLPGLSQNLTSARLSVVTDNFVLLNNFTFNNFNGSYLFKEYAINVTSDTLTLTFIPSNNSVAFVNAIEVVSLPDGVISDQAFSFTPFEPFTGLSDHAFETAYRLNMGGPLITAENDTLGRTWENDVKYLHVNSSAVNVSVDPSTISYPPAVTPEIAPNWVYATADTMGDANVPILNFNITWVFPVDPDFMYFVRVHFCDIISKTMNILVFNLFINSESALSSLDLSSLTGRLDVPYYRDFISNSSADSNTLTVSVGPDTAADVPNAIMNGLEIMKISNQAKSLDGLSSVKDLLPESPSQKNKTAIIVGSVVGAVAALALICLCYCCLVVRSSKASNQGNTWLPLPLYGNSLTLTKGSTTSQKSGTASCISLPSSNLGRFFTFQEILDATNKFDESLLLGVGGFGRVYKGTLEDGTKVAVKRGNPRSEQGLAEFRTEIEMLSKLRHRHLVSLIGYCDERSEMILVYEYMANGPLRSHLYGTDLPSLSWKQRLEICIGAARGLHYLHTGAAQSVIHRDVKTTNILLDENLVAKVADFGLSKTGPALDQTHVSTAVKGSFGYLDPEYFRRQQLTEKSDVYSFGVVLMEVLCTRPALNPVLPREQVNIAEWAMSWQKKGMLDQIMDSNLVGRVNPASLKKFGETAEKCLAEHGVDRPSMGDVLWNLEYALQLEETSSALTEPEDNSTNHIPGIPLAPLEPFDNSVSMIDGVHSGTDDDAEDAATSAVFSQLVNPRGR</sequence>
<dbReference type="InterPro" id="IPR001245">
    <property type="entry name" value="Ser-Thr/Tyr_kinase_cat_dom"/>
</dbReference>
<evidence type="ECO:0000256" key="8">
    <source>
        <dbReference type="ARBA" id="ARBA00022840"/>
    </source>
</evidence>
<feature type="compositionally biased region" description="Polar residues" evidence="13">
    <location>
        <begin position="828"/>
        <end position="840"/>
    </location>
</feature>
<dbReference type="InterPro" id="IPR000719">
    <property type="entry name" value="Prot_kinase_dom"/>
</dbReference>
<evidence type="ECO:0000256" key="1">
    <source>
        <dbReference type="ARBA" id="ARBA00004167"/>
    </source>
</evidence>
<dbReference type="Gene3D" id="3.30.200.20">
    <property type="entry name" value="Phosphorylase Kinase, domain 1"/>
    <property type="match status" value="1"/>
</dbReference>
<dbReference type="Gene3D" id="1.10.510.10">
    <property type="entry name" value="Transferase(Phosphotransferase) domain 1"/>
    <property type="match status" value="1"/>
</dbReference>
<evidence type="ECO:0000256" key="9">
    <source>
        <dbReference type="ARBA" id="ARBA00022989"/>
    </source>
</evidence>
<dbReference type="FunFam" id="3.30.200.20:FF:000039">
    <property type="entry name" value="receptor-like protein kinase FERONIA"/>
    <property type="match status" value="1"/>
</dbReference>
<dbReference type="FunFam" id="2.60.120.430:FF:000001">
    <property type="entry name" value="Receptor-like protein kinase FERONIA"/>
    <property type="match status" value="1"/>
</dbReference>
<keyword evidence="8 12" id="KW-0067">ATP-binding</keyword>
<dbReference type="PANTHER" id="PTHR47989">
    <property type="entry name" value="OS01G0750732 PROTEIN"/>
    <property type="match status" value="1"/>
</dbReference>
<dbReference type="InterPro" id="IPR008271">
    <property type="entry name" value="Ser/Thr_kinase_AS"/>
</dbReference>
<keyword evidence="16" id="KW-1185">Reference proteome</keyword>
<keyword evidence="6 12" id="KW-0547">Nucleotide-binding</keyword>
<dbReference type="PROSITE" id="PS00107">
    <property type="entry name" value="PROTEIN_KINASE_ATP"/>
    <property type="match status" value="1"/>
</dbReference>
<dbReference type="GO" id="GO:0004674">
    <property type="term" value="F:protein serine/threonine kinase activity"/>
    <property type="evidence" value="ECO:0007669"/>
    <property type="project" value="UniProtKB-KW"/>
</dbReference>
<dbReference type="SUPFAM" id="SSF56112">
    <property type="entry name" value="Protein kinase-like (PK-like)"/>
    <property type="match status" value="1"/>
</dbReference>
<dbReference type="Pfam" id="PF12819">
    <property type="entry name" value="Malectin_like"/>
    <property type="match status" value="1"/>
</dbReference>
<dbReference type="InterPro" id="IPR024788">
    <property type="entry name" value="Malectin-like_Carb-bd_dom"/>
</dbReference>
<keyword evidence="2" id="KW-0723">Serine/threonine-protein kinase</keyword>
<keyword evidence="7" id="KW-0418">Kinase</keyword>
<dbReference type="PROSITE" id="PS50011">
    <property type="entry name" value="PROTEIN_KINASE_DOM"/>
    <property type="match status" value="1"/>
</dbReference>
<keyword evidence="9" id="KW-1133">Transmembrane helix</keyword>
<name>A0AAN8WBK1_9MAGN</name>
<dbReference type="PROSITE" id="PS00108">
    <property type="entry name" value="PROTEIN_KINASE_ST"/>
    <property type="match status" value="1"/>
</dbReference>
<dbReference type="FunFam" id="2.60.120.430:FF:000005">
    <property type="entry name" value="Putative receptor-like protein kinase"/>
    <property type="match status" value="1"/>
</dbReference>
<dbReference type="CDD" id="cd14066">
    <property type="entry name" value="STKc_IRAK"/>
    <property type="match status" value="1"/>
</dbReference>